<dbReference type="Proteomes" id="UP000244309">
    <property type="component" value="Unassembled WGS sequence"/>
</dbReference>
<dbReference type="OrthoDB" id="4082216at2759"/>
<evidence type="ECO:0008006" key="3">
    <source>
        <dbReference type="Google" id="ProtNLM"/>
    </source>
</evidence>
<proteinExistence type="predicted"/>
<organism evidence="1 2">
    <name type="scientific">Candidozyma haemuli</name>
    <dbReference type="NCBI Taxonomy" id="45357"/>
    <lineage>
        <taxon>Eukaryota</taxon>
        <taxon>Fungi</taxon>
        <taxon>Dikarya</taxon>
        <taxon>Ascomycota</taxon>
        <taxon>Saccharomycotina</taxon>
        <taxon>Pichiomycetes</taxon>
        <taxon>Metschnikowiaceae</taxon>
        <taxon>Candidozyma</taxon>
    </lineage>
</organism>
<accession>A0A2V1ANL4</accession>
<evidence type="ECO:0000313" key="1">
    <source>
        <dbReference type="EMBL" id="PVH19294.1"/>
    </source>
</evidence>
<gene>
    <name evidence="1" type="ORF">CXQ85_001600</name>
</gene>
<evidence type="ECO:0000313" key="2">
    <source>
        <dbReference type="Proteomes" id="UP000244309"/>
    </source>
</evidence>
<protein>
    <recommendedName>
        <fullName evidence="3">PCI domain-containing protein</fullName>
    </recommendedName>
</protein>
<reference evidence="1 2" key="1">
    <citation type="submission" date="2017-12" db="EMBL/GenBank/DDBJ databases">
        <title>Genome Sequence of a Multidrug-Resistant Candida haemulonii Isolate from a Patient with Chronic Leg Ulcers in Israel.</title>
        <authorList>
            <person name="Chow N.A."/>
            <person name="Gade L."/>
            <person name="Batra D."/>
            <person name="Rowe L.A."/>
            <person name="Ben-Ami R."/>
            <person name="Loparev V.N."/>
            <person name="Litvintseva A.P."/>
        </authorList>
    </citation>
    <scope>NUCLEOTIDE SEQUENCE [LARGE SCALE GENOMIC DNA]</scope>
    <source>
        <strain evidence="1 2">B11899</strain>
    </source>
</reference>
<dbReference type="GeneID" id="37006931"/>
<name>A0A2V1ANL4_9ASCO</name>
<keyword evidence="2" id="KW-1185">Reference proteome</keyword>
<dbReference type="EMBL" id="PKFO01000001">
    <property type="protein sequence ID" value="PVH19294.1"/>
    <property type="molecule type" value="Genomic_DNA"/>
</dbReference>
<dbReference type="VEuPathDB" id="FungiDB:CXQ85_001600"/>
<dbReference type="AlphaFoldDB" id="A0A2V1ANL4"/>
<sequence length="301" mass="34525">MSGPSLAEVQQRIASAGPDELLVACRQLCLLVPFPCSDLPKYTAILQSRQSDSVEVSAVLTMTEVEILLFYGTDYPNLQYAEQKLKSLAPLGSKSQSDGVNCYVKLKYHDLLTDYQFFYGPERELRSMDLVNKKLNALTWISEFDHPIVADLQLKILLFYLMSGADFRKRNVKQYLLEEQIFQKSYGEAIDSYKEAYVKRPLTNPRLFHAFLEATSQIDGLFHFVCSKYPTQLLENFLNVNISKLPQYFTSVHVERIYQLLLEGKQEVDIEDIIYRMIVANELPNGTNIDQLQGLSCKVYL</sequence>
<dbReference type="RefSeq" id="XP_025340234.1">
    <property type="nucleotide sequence ID" value="XM_025485303.1"/>
</dbReference>
<comment type="caution">
    <text evidence="1">The sequence shown here is derived from an EMBL/GenBank/DDBJ whole genome shotgun (WGS) entry which is preliminary data.</text>
</comment>